<dbReference type="RefSeq" id="WP_281245392.1">
    <property type="nucleotide sequence ID" value="NZ_FOSW01000002.1"/>
</dbReference>
<dbReference type="InParanoid" id="A0A1I4B0U9"/>
<keyword evidence="2" id="KW-1185">Reference proteome</keyword>
<evidence type="ECO:0000313" key="2">
    <source>
        <dbReference type="Proteomes" id="UP000199152"/>
    </source>
</evidence>
<accession>A0A1I4B0U9</accession>
<gene>
    <name evidence="1" type="ORF">SAMN04488085_102479</name>
</gene>
<dbReference type="EMBL" id="FOSW01000002">
    <property type="protein sequence ID" value="SFK62010.1"/>
    <property type="molecule type" value="Genomic_DNA"/>
</dbReference>
<dbReference type="Proteomes" id="UP000199152">
    <property type="component" value="Unassembled WGS sequence"/>
</dbReference>
<name>A0A1I4B0U9_9ACTN</name>
<evidence type="ECO:0000313" key="1">
    <source>
        <dbReference type="EMBL" id="SFK62010.1"/>
    </source>
</evidence>
<dbReference type="STRING" id="504800.SAMN04488085_102479"/>
<dbReference type="AlphaFoldDB" id="A0A1I4B0U9"/>
<reference evidence="2" key="1">
    <citation type="submission" date="2016-10" db="EMBL/GenBank/DDBJ databases">
        <authorList>
            <person name="Varghese N."/>
            <person name="Submissions S."/>
        </authorList>
    </citation>
    <scope>NUCLEOTIDE SEQUENCE [LARGE SCALE GENOMIC DNA]</scope>
    <source>
        <strain evidence="2">DSM 45317</strain>
    </source>
</reference>
<sequence>MDLARPGHRGAIEYEGEHHFDGVQIVRDDARPARLVASGWRVSR</sequence>
<proteinExistence type="predicted"/>
<organism evidence="1 2">
    <name type="scientific">Geodermatophilus ruber</name>
    <dbReference type="NCBI Taxonomy" id="504800"/>
    <lineage>
        <taxon>Bacteria</taxon>
        <taxon>Bacillati</taxon>
        <taxon>Actinomycetota</taxon>
        <taxon>Actinomycetes</taxon>
        <taxon>Geodermatophilales</taxon>
        <taxon>Geodermatophilaceae</taxon>
        <taxon>Geodermatophilus</taxon>
    </lineage>
</organism>
<protein>
    <submittedName>
        <fullName evidence="1">Uncharacterized protein</fullName>
    </submittedName>
</protein>